<reference evidence="1 2" key="1">
    <citation type="submission" date="2015-12" db="EMBL/GenBank/DDBJ databases">
        <title>Nitrous oxide reduction kinetics distinguish bacteria harboring typical versus atypical NosZ.</title>
        <authorList>
            <person name="Yoon S."/>
            <person name="Nissen S."/>
            <person name="Park D."/>
            <person name="Sanford R.A."/>
            <person name="Loeffler F.E."/>
        </authorList>
    </citation>
    <scope>NUCLEOTIDE SEQUENCE [LARGE SCALE GENOMIC DNA]</scope>
    <source>
        <strain evidence="1 2">ATCC BAA-841</strain>
    </source>
</reference>
<dbReference type="Proteomes" id="UP000070186">
    <property type="component" value="Unassembled WGS sequence"/>
</dbReference>
<dbReference type="EMBL" id="LODL01000021">
    <property type="protein sequence ID" value="KXB30017.1"/>
    <property type="molecule type" value="Genomic_DNA"/>
</dbReference>
<sequence>MLVVVLIAASGAAPARGPWRASEDNTRGWQFMTPEERVEHQARIRSFQRLDECEAYQQAHHRLMLERAAGQGRQLSAGGRDICEHLRPAAARP</sequence>
<name>A0A133XGE0_9RHOO</name>
<evidence type="ECO:0000313" key="2">
    <source>
        <dbReference type="Proteomes" id="UP000070186"/>
    </source>
</evidence>
<comment type="caution">
    <text evidence="1">The sequence shown here is derived from an EMBL/GenBank/DDBJ whole genome shotgun (WGS) entry which is preliminary data.</text>
</comment>
<evidence type="ECO:0000313" key="1">
    <source>
        <dbReference type="EMBL" id="KXB30017.1"/>
    </source>
</evidence>
<dbReference type="STRING" id="281362.AT959_11535"/>
<keyword evidence="2" id="KW-1185">Reference proteome</keyword>
<organism evidence="1 2">
    <name type="scientific">Dechloromonas denitrificans</name>
    <dbReference type="NCBI Taxonomy" id="281362"/>
    <lineage>
        <taxon>Bacteria</taxon>
        <taxon>Pseudomonadati</taxon>
        <taxon>Pseudomonadota</taxon>
        <taxon>Betaproteobacteria</taxon>
        <taxon>Rhodocyclales</taxon>
        <taxon>Azonexaceae</taxon>
        <taxon>Dechloromonas</taxon>
    </lineage>
</organism>
<protein>
    <submittedName>
        <fullName evidence="1">Uncharacterized protein</fullName>
    </submittedName>
</protein>
<dbReference type="AlphaFoldDB" id="A0A133XGE0"/>
<accession>A0A133XGE0</accession>
<gene>
    <name evidence="1" type="ORF">AT959_11535</name>
</gene>
<proteinExistence type="predicted"/>